<feature type="region of interest" description="Disordered" evidence="2">
    <location>
        <begin position="119"/>
        <end position="193"/>
    </location>
</feature>
<dbReference type="Proteomes" id="UP000465035">
    <property type="component" value="Chromosome"/>
</dbReference>
<gene>
    <name evidence="5" type="ORF">GQR93_02990</name>
</gene>
<dbReference type="InterPro" id="IPR011055">
    <property type="entry name" value="Dup_hybrid_motif"/>
</dbReference>
<dbReference type="CDD" id="cd12797">
    <property type="entry name" value="M23_peptidase"/>
    <property type="match status" value="1"/>
</dbReference>
<dbReference type="SUPFAM" id="SSF51261">
    <property type="entry name" value="Duplicated hybrid motif"/>
    <property type="match status" value="1"/>
</dbReference>
<dbReference type="Gene3D" id="2.70.70.10">
    <property type="entry name" value="Glucose Permease (Domain IIA)"/>
    <property type="match status" value="1"/>
</dbReference>
<evidence type="ECO:0000256" key="1">
    <source>
        <dbReference type="ARBA" id="ARBA00022612"/>
    </source>
</evidence>
<dbReference type="EMBL" id="CP047121">
    <property type="protein sequence ID" value="QHB51263.1"/>
    <property type="molecule type" value="Genomic_DNA"/>
</dbReference>
<sequence>MAGDLMRDEGIGVRFEADLAPLIKANELTDKLVDKWAIVNKQLAKTGDTTGLSRGMAQANTEIKRTGDLADRNYSQMNRSINQSIDSVNRLGDATKRTGNEGSNSLNIAAKHTKLLGRAADSTKDKVSGMWNRATNSEATQKTNDNLNKVDEHLSRVGNSANKSGNKVSESQRRTRSETDKTTTSFGRLKDAGSRLTNMGNTIAMAMIPVAAAFKKSADEATELENRYKTIQNLLHTGGESASASKAQTRAMEKENNQFALQYGVSPTAMAKGGEELIRRGYSGNQELASHKYFLQAARASGDPYSAVVGYGAPALEQFGYKKAAGSSRKEMANYSKLVLNQMAYGADLSATDFSGIGNALRYAGATAHSGNQSLSGTIADIGVLSNNGMDGSVAGTGLRKDINSLLSPSKGPMGQGEAALNSIGLHDKDLRDSKNNLMSLDNIFQLLNRHMRGMTDTQKAAVFHGLFGATGQEAALILSKNVDQMKSLNKQVAQAPKYGKNGYIADLAKKNMSSWQNQIDVFKQHLNVMGLDFTKTVLPGITQALKIGNKILGDLIAMPKPLKTVAGYATAIAASAGTAYVSYKMLGKAAAALSDSHGMGNMKMGNSKANVAEDVAMNSMNMPSEKGTKSRHSLKGLFRSGLFGNAASNVEKSAPKIAEGGRMSKLISGAKMVGSKIPWLDVALTSTTLMGMNKHNAGSKIGNFGGTLAGMEGGAALGSFLGPAGTLIGGSLGAAAGSWMGSRAGKHIQDSFSNRPPKKNSSTRTGNKRAVNPLNSLPKDARKTTKQALGYVQEANRDWVKTNYDTLTKSKHLTSDYNRQNSVYGKLENSVDKYIGRQQASGNKSISYLQKVGAISATTAQKSYSEEARWGNSRRQIINRDLQKIKNDEQNGGRNRAALVSKLNFDIVKITGKGFNKQRQLYQKLQNSSQSSSYSLIKYSNRAEKESVASAKKSYNGQMSAAAATYKGTVKAAKKAYGVHSSEYQSIKKFAQRQYNKTKDAAEKQYNKVTELAEKQRKKVVNEARIQAFGVEAELVTSTGKLGGELGTILRENVLAGLGTQPTKQTKNGLTNTIARHNRGNSHAKTANEATLPLPVYSPGTQNSSRQLAAAVRKNQRRTNSVGMQTLPVHANGGKISRSQTALVGEGGLELAYTVRGRKARLLGVNGPQLAHLKPGEHILNAQATKRVLSGNYGQSLPGYANGTTSLGTSKANGSIDKFSKKSKRTWEKTYSDTSKSTKKIKKNTIDDYDATQKGSVIQLSQLSKQNRSQWSNIYNKTGDYTDNIRKSSVKDFDSMQKGVQGQMNQVRKGVTNAADDTATGFGHALGRMDNYAHKAMSDTINQLNNGIKGIDKSLGQFGGNNSVINPIHYAQGSNGQLSEDQIAMVNDAESGPRQEGIIRGNSLYAPQGKNRVIGLQRGDAVLNGTQMQRLSQARGITHYAKGSGVSNAFLKKLINSSAKDPSGWLKKNMTVNIKLHGTDLSKGATNTTKGAYGKYGNPWADEVWKQMKDARNGGGSGAGGNWAHNPGSGFSVTSGFGYRGATPGGLAIHDGVDFSGGRVVHAVHGGKVIREGGAPSSWGGVNGIGESLVTRSSDGYYVIYQEFNGKNNSGAPLYAKMGQNVQTGQKIAALGSSGTHVHIGVSKSNPFSNNPDSTHGWFDITKLRGGSSKGNKKTNTKHSSALSKLVAKELAPQLKWVGKHLQDETAGSIGSLGVSGSLRSRAKTLASAIKKAYPAATMKGIEAVLGNWEFESGGLNPGISNSAGALGLGQWLDRGPALRRYAAKHHMSWKNAGLQIDFALHGDGANSSILKRVLRGNGSVASLASEFSTDWERGGYTAQHVAGARKIQAALKGYARGGVPQTNKASIVGEKGAELFLPNVSGRVFTAKDTAVMATNMMKASLSVGKMLRELERVIKKPAFSASSYRHVAKTEPTVHIETHDKFEFNIGSGVELNQRTIDKMIKQALKGERQNMARQIIEQFGGTK</sequence>
<dbReference type="Pfam" id="PF01551">
    <property type="entry name" value="Peptidase_M23"/>
    <property type="match status" value="1"/>
</dbReference>
<protein>
    <submittedName>
        <fullName evidence="5">Phage tail tape measure protein</fullName>
    </submittedName>
</protein>
<dbReference type="RefSeq" id="WP_159298677.1">
    <property type="nucleotide sequence ID" value="NZ_CP047121.1"/>
</dbReference>
<evidence type="ECO:0000313" key="6">
    <source>
        <dbReference type="Proteomes" id="UP000465035"/>
    </source>
</evidence>
<feature type="domain" description="Phage tail tape measure protein" evidence="4">
    <location>
        <begin position="254"/>
        <end position="469"/>
    </location>
</feature>
<dbReference type="PANTHER" id="PTHR37813:SF1">
    <property type="entry name" value="FELS-2 PROPHAGE PROTEIN"/>
    <property type="match status" value="1"/>
</dbReference>
<proteinExistence type="predicted"/>
<feature type="domain" description="M23ase beta-sheet core" evidence="3">
    <location>
        <begin position="1550"/>
        <end position="1646"/>
    </location>
</feature>
<dbReference type="PANTHER" id="PTHR37813">
    <property type="entry name" value="FELS-2 PROPHAGE PROTEIN"/>
    <property type="match status" value="1"/>
</dbReference>
<dbReference type="GeneID" id="69057325"/>
<name>A0A6P1E958_LENHI</name>
<dbReference type="InterPro" id="IPR010090">
    <property type="entry name" value="Phage_tape_meas"/>
</dbReference>
<feature type="compositionally biased region" description="Polar residues" evidence="2">
    <location>
        <begin position="157"/>
        <end position="169"/>
    </location>
</feature>
<dbReference type="NCBIfam" id="TIGR01760">
    <property type="entry name" value="tape_meas_TP901"/>
    <property type="match status" value="1"/>
</dbReference>
<feature type="compositionally biased region" description="Polar residues" evidence="2">
    <location>
        <begin position="751"/>
        <end position="766"/>
    </location>
</feature>
<dbReference type="InterPro" id="IPR016047">
    <property type="entry name" value="M23ase_b-sheet_dom"/>
</dbReference>
<dbReference type="Pfam" id="PF10145">
    <property type="entry name" value="PhageMin_Tail"/>
    <property type="match status" value="1"/>
</dbReference>
<feature type="compositionally biased region" description="Polar residues" evidence="2">
    <location>
        <begin position="133"/>
        <end position="147"/>
    </location>
</feature>
<feature type="compositionally biased region" description="Basic and acidic residues" evidence="2">
    <location>
        <begin position="170"/>
        <end position="181"/>
    </location>
</feature>
<accession>A0A6P1E958</accession>
<reference evidence="5 6" key="1">
    <citation type="submission" date="2019-12" db="EMBL/GenBank/DDBJ databases">
        <title>Lactobacillus hilgardii FLUB.</title>
        <authorList>
            <person name="Gustaw K."/>
        </authorList>
    </citation>
    <scope>NUCLEOTIDE SEQUENCE [LARGE SCALE GENOMIC DNA]</scope>
    <source>
        <strain evidence="5 6">FLUB</strain>
    </source>
</reference>
<evidence type="ECO:0000256" key="2">
    <source>
        <dbReference type="SAM" id="MobiDB-lite"/>
    </source>
</evidence>
<evidence type="ECO:0000259" key="3">
    <source>
        <dbReference type="Pfam" id="PF01551"/>
    </source>
</evidence>
<feature type="region of interest" description="Disordered" evidence="2">
    <location>
        <begin position="747"/>
        <end position="783"/>
    </location>
</feature>
<organism evidence="5 6">
    <name type="scientific">Lentilactobacillus hilgardii</name>
    <name type="common">Lactobacillus hilgardii</name>
    <dbReference type="NCBI Taxonomy" id="1588"/>
    <lineage>
        <taxon>Bacteria</taxon>
        <taxon>Bacillati</taxon>
        <taxon>Bacillota</taxon>
        <taxon>Bacilli</taxon>
        <taxon>Lactobacillales</taxon>
        <taxon>Lactobacillaceae</taxon>
        <taxon>Lentilactobacillus</taxon>
    </lineage>
</organism>
<dbReference type="SMR" id="A0A6P1E958"/>
<evidence type="ECO:0000259" key="4">
    <source>
        <dbReference type="Pfam" id="PF10145"/>
    </source>
</evidence>
<keyword evidence="1" id="KW-1188">Viral release from host cell</keyword>
<evidence type="ECO:0000313" key="5">
    <source>
        <dbReference type="EMBL" id="QHB51263.1"/>
    </source>
</evidence>